<dbReference type="PROSITE" id="PS50042">
    <property type="entry name" value="CNMP_BINDING_3"/>
    <property type="match status" value="1"/>
</dbReference>
<dbReference type="Proteomes" id="UP001163064">
    <property type="component" value="Unassembled WGS sequence"/>
</dbReference>
<reference evidence="2" key="1">
    <citation type="submission" date="2022-10" db="EMBL/GenBank/DDBJ databases">
        <title>Streptomyces beihaiensis sp. nov., a chitin degrading actinobacterium, isolated from shrimp pond soil.</title>
        <authorList>
            <person name="Xie J."/>
            <person name="Shen N."/>
        </authorList>
    </citation>
    <scope>NUCLEOTIDE SEQUENCE</scope>
    <source>
        <strain evidence="2">GXMU-J5</strain>
    </source>
</reference>
<dbReference type="InterPro" id="IPR000595">
    <property type="entry name" value="cNMP-bd_dom"/>
</dbReference>
<evidence type="ECO:0000313" key="2">
    <source>
        <dbReference type="EMBL" id="MCX3059887.1"/>
    </source>
</evidence>
<dbReference type="Gene3D" id="2.60.120.10">
    <property type="entry name" value="Jelly Rolls"/>
    <property type="match status" value="1"/>
</dbReference>
<sequence length="154" mass="17224">MIATTSPRMTQTLPAVHRDQMMSLASEANYPQDTRLFEEGGHADRFWIVRSGTVALDMRVPGRRPVVVESLGFGELVGWSWLYSPYVWRLGAQAVTPLRTYVFDADAVRRLCDADPEFGRAVVHWVGGVIAHRLLASRTRLLDLYAPNGSGLPR</sequence>
<dbReference type="Pfam" id="PF00027">
    <property type="entry name" value="cNMP_binding"/>
    <property type="match status" value="1"/>
</dbReference>
<evidence type="ECO:0000259" key="1">
    <source>
        <dbReference type="PROSITE" id="PS50042"/>
    </source>
</evidence>
<keyword evidence="3" id="KW-1185">Reference proteome</keyword>
<evidence type="ECO:0000313" key="3">
    <source>
        <dbReference type="Proteomes" id="UP001163064"/>
    </source>
</evidence>
<dbReference type="EMBL" id="JAPHNL010000072">
    <property type="protein sequence ID" value="MCX3059887.1"/>
    <property type="molecule type" value="Genomic_DNA"/>
</dbReference>
<proteinExistence type="predicted"/>
<dbReference type="CDD" id="cd00038">
    <property type="entry name" value="CAP_ED"/>
    <property type="match status" value="1"/>
</dbReference>
<dbReference type="InterPro" id="IPR014710">
    <property type="entry name" value="RmlC-like_jellyroll"/>
</dbReference>
<organism evidence="2 3">
    <name type="scientific">Streptomyces beihaiensis</name>
    <dbReference type="NCBI Taxonomy" id="2984495"/>
    <lineage>
        <taxon>Bacteria</taxon>
        <taxon>Bacillati</taxon>
        <taxon>Actinomycetota</taxon>
        <taxon>Actinomycetes</taxon>
        <taxon>Kitasatosporales</taxon>
        <taxon>Streptomycetaceae</taxon>
        <taxon>Streptomyces</taxon>
    </lineage>
</organism>
<comment type="caution">
    <text evidence="2">The sequence shown here is derived from an EMBL/GenBank/DDBJ whole genome shotgun (WGS) entry which is preliminary data.</text>
</comment>
<name>A0ABT3TS65_9ACTN</name>
<accession>A0ABT3TS65</accession>
<protein>
    <submittedName>
        <fullName evidence="2">Cyclic nucleotide-binding domain-containing protein</fullName>
    </submittedName>
</protein>
<dbReference type="InterPro" id="IPR018490">
    <property type="entry name" value="cNMP-bd_dom_sf"/>
</dbReference>
<dbReference type="RefSeq" id="WP_266598040.1">
    <property type="nucleotide sequence ID" value="NZ_JAPHNL010000072.1"/>
</dbReference>
<gene>
    <name evidence="2" type="ORF">OFY01_08950</name>
</gene>
<feature type="domain" description="Cyclic nucleotide-binding" evidence="1">
    <location>
        <begin position="9"/>
        <end position="111"/>
    </location>
</feature>
<dbReference type="SUPFAM" id="SSF51206">
    <property type="entry name" value="cAMP-binding domain-like"/>
    <property type="match status" value="1"/>
</dbReference>